<dbReference type="Ensembl" id="ENSSFAT00005003298.1">
    <property type="protein sequence ID" value="ENSSFAP00005003059.1"/>
    <property type="gene ID" value="ENSSFAG00005002111.1"/>
</dbReference>
<keyword evidence="2" id="KW-1185">Reference proteome</keyword>
<organism evidence="1 2">
    <name type="scientific">Salarias fasciatus</name>
    <name type="common">Jewelled blenny</name>
    <name type="synonym">Blennius fasciatus</name>
    <dbReference type="NCBI Taxonomy" id="181472"/>
    <lineage>
        <taxon>Eukaryota</taxon>
        <taxon>Metazoa</taxon>
        <taxon>Chordata</taxon>
        <taxon>Craniata</taxon>
        <taxon>Vertebrata</taxon>
        <taxon>Euteleostomi</taxon>
        <taxon>Actinopterygii</taxon>
        <taxon>Neopterygii</taxon>
        <taxon>Teleostei</taxon>
        <taxon>Neoteleostei</taxon>
        <taxon>Acanthomorphata</taxon>
        <taxon>Ovalentaria</taxon>
        <taxon>Blenniimorphae</taxon>
        <taxon>Blenniiformes</taxon>
        <taxon>Blennioidei</taxon>
        <taxon>Blenniidae</taxon>
        <taxon>Salariinae</taxon>
        <taxon>Salarias</taxon>
    </lineage>
</organism>
<accession>A0A672FWK5</accession>
<protein>
    <recommendedName>
        <fullName evidence="3">Transposase Tc1-like domain-containing protein</fullName>
    </recommendedName>
</protein>
<reference evidence="1" key="2">
    <citation type="submission" date="2025-08" db="UniProtKB">
        <authorList>
            <consortium name="Ensembl"/>
        </authorList>
    </citation>
    <scope>IDENTIFICATION</scope>
</reference>
<sequence>MKGRTQDAHLDTKRDPRVTAKDLKKRLEVVNVSVYRSTFRNTEQAWCPWQDTVEKVTLLSKRKASLHTLRIKLAKEQLYTLQHNWKVF</sequence>
<name>A0A672FWK5_SALFA</name>
<reference evidence="1" key="3">
    <citation type="submission" date="2025-09" db="UniProtKB">
        <authorList>
            <consortium name="Ensembl"/>
        </authorList>
    </citation>
    <scope>IDENTIFICATION</scope>
</reference>
<reference evidence="1" key="1">
    <citation type="submission" date="2019-06" db="EMBL/GenBank/DDBJ databases">
        <authorList>
            <consortium name="Wellcome Sanger Institute Data Sharing"/>
        </authorList>
    </citation>
    <scope>NUCLEOTIDE SEQUENCE [LARGE SCALE GENOMIC DNA]</scope>
</reference>
<evidence type="ECO:0000313" key="1">
    <source>
        <dbReference type="Ensembl" id="ENSSFAP00005003059.1"/>
    </source>
</evidence>
<dbReference type="InParanoid" id="A0A672FWK5"/>
<dbReference type="AlphaFoldDB" id="A0A672FWK5"/>
<evidence type="ECO:0000313" key="2">
    <source>
        <dbReference type="Proteomes" id="UP000472267"/>
    </source>
</evidence>
<proteinExistence type="predicted"/>
<dbReference type="Proteomes" id="UP000472267">
    <property type="component" value="Chromosome 10"/>
</dbReference>
<evidence type="ECO:0008006" key="3">
    <source>
        <dbReference type="Google" id="ProtNLM"/>
    </source>
</evidence>